<dbReference type="GO" id="GO:0032259">
    <property type="term" value="P:methylation"/>
    <property type="evidence" value="ECO:0007669"/>
    <property type="project" value="UniProtKB-KW"/>
</dbReference>
<evidence type="ECO:0000313" key="6">
    <source>
        <dbReference type="Proteomes" id="UP000053201"/>
    </source>
</evidence>
<evidence type="ECO:0000256" key="2">
    <source>
        <dbReference type="ARBA" id="ARBA00022679"/>
    </source>
</evidence>
<dbReference type="InterPro" id="IPR001525">
    <property type="entry name" value="C5_MeTfrase"/>
</dbReference>
<dbReference type="GeneID" id="27685408"/>
<dbReference type="STRING" id="645134.A0A0L0HNQ4"/>
<protein>
    <recommendedName>
        <fullName evidence="7">DNA (Cytosine-5-)-methyltransferase</fullName>
    </recommendedName>
</protein>
<dbReference type="FunCoup" id="A0A0L0HNQ4">
    <property type="interactions" value="210"/>
</dbReference>
<dbReference type="PANTHER" id="PTHR46098">
    <property type="entry name" value="TRNA (CYTOSINE(38)-C(5))-METHYLTRANSFERASE"/>
    <property type="match status" value="1"/>
</dbReference>
<dbReference type="VEuPathDB" id="FungiDB:SPPG_01767"/>
<feature type="active site" evidence="4">
    <location>
        <position position="77"/>
    </location>
</feature>
<accession>A0A0L0HNQ4</accession>
<comment type="similarity">
    <text evidence="4">Belongs to the class I-like SAM-binding methyltransferase superfamily. C5-methyltransferase family.</text>
</comment>
<dbReference type="PROSITE" id="PS51679">
    <property type="entry name" value="SAM_MT_C5"/>
    <property type="match status" value="1"/>
</dbReference>
<dbReference type="EMBL" id="KQ257452">
    <property type="protein sequence ID" value="KND02683.1"/>
    <property type="molecule type" value="Genomic_DNA"/>
</dbReference>
<evidence type="ECO:0000256" key="3">
    <source>
        <dbReference type="ARBA" id="ARBA00022691"/>
    </source>
</evidence>
<dbReference type="InParanoid" id="A0A0L0HNQ4"/>
<sequence>MTVRALEFFSGIGGMHYGLKWSGVDGTVVASFDLNPVANQCYTFNWGVNPIQVGIHHVSAQTVESFDANCWLLSPPCQPYTRTGKQLDDQDARAEGLLHLIELLAILKEPPFYIFLENVVNFEKSRSRDLLVSQLVRLGYEYSEWLLSPLQFGIPNDRMRYYLTARRTGTTKEVESPPVLNLRTTWPYENYQGPQPLADFLEDDPTGNIADIYAVPEPFVRRRRAFSEAAIVTPFSTRSSCFTKAYGHHGLGAGSFLQTKGFDGAKYLDDPSTAVEKLGLRFFTPTEIARLHAFPIDDQAPKPSNSYASDVTSQRQHSFAFPPDLSTIQRWRVLGNSMNCKVVGELMRWALFGNGEPDRCV</sequence>
<evidence type="ECO:0000256" key="1">
    <source>
        <dbReference type="ARBA" id="ARBA00022603"/>
    </source>
</evidence>
<dbReference type="InterPro" id="IPR029063">
    <property type="entry name" value="SAM-dependent_MTases_sf"/>
</dbReference>
<keyword evidence="2 4" id="KW-0808">Transferase</keyword>
<reference evidence="5 6" key="1">
    <citation type="submission" date="2009-08" db="EMBL/GenBank/DDBJ databases">
        <title>The Genome Sequence of Spizellomyces punctatus strain DAOM BR117.</title>
        <authorList>
            <consortium name="The Broad Institute Genome Sequencing Platform"/>
            <person name="Russ C."/>
            <person name="Cuomo C."/>
            <person name="Shea T."/>
            <person name="Young S.K."/>
            <person name="Zeng Q."/>
            <person name="Koehrsen M."/>
            <person name="Haas B."/>
            <person name="Borodovsky M."/>
            <person name="Guigo R."/>
            <person name="Alvarado L."/>
            <person name="Berlin A."/>
            <person name="Bochicchio J."/>
            <person name="Borenstein D."/>
            <person name="Chapman S."/>
            <person name="Chen Z."/>
            <person name="Engels R."/>
            <person name="Freedman E."/>
            <person name="Gellesch M."/>
            <person name="Goldberg J."/>
            <person name="Griggs A."/>
            <person name="Gujja S."/>
            <person name="Heiman D."/>
            <person name="Hepburn T."/>
            <person name="Howarth C."/>
            <person name="Jen D."/>
            <person name="Larson L."/>
            <person name="Lewis B."/>
            <person name="Mehta T."/>
            <person name="Park D."/>
            <person name="Pearson M."/>
            <person name="Roberts A."/>
            <person name="Saif S."/>
            <person name="Shenoy N."/>
            <person name="Sisk P."/>
            <person name="Stolte C."/>
            <person name="Sykes S."/>
            <person name="Thomson T."/>
            <person name="Walk T."/>
            <person name="White J."/>
            <person name="Yandava C."/>
            <person name="Burger G."/>
            <person name="Gray M.W."/>
            <person name="Holland P.W.H."/>
            <person name="King N."/>
            <person name="Lang F.B.F."/>
            <person name="Roger A.J."/>
            <person name="Ruiz-Trillo I."/>
            <person name="Lander E."/>
            <person name="Nusbaum C."/>
        </authorList>
    </citation>
    <scope>NUCLEOTIDE SEQUENCE [LARGE SCALE GENOMIC DNA]</scope>
    <source>
        <strain evidence="5 6">DAOM BR117</strain>
    </source>
</reference>
<dbReference type="OrthoDB" id="414133at2759"/>
<dbReference type="AlphaFoldDB" id="A0A0L0HNQ4"/>
<dbReference type="OMA" id="HYAFKYA"/>
<keyword evidence="1 4" id="KW-0489">Methyltransferase</keyword>
<evidence type="ECO:0000313" key="5">
    <source>
        <dbReference type="EMBL" id="KND02683.1"/>
    </source>
</evidence>
<dbReference type="Pfam" id="PF00145">
    <property type="entry name" value="DNA_methylase"/>
    <property type="match status" value="1"/>
</dbReference>
<dbReference type="GO" id="GO:0008168">
    <property type="term" value="F:methyltransferase activity"/>
    <property type="evidence" value="ECO:0007669"/>
    <property type="project" value="UniProtKB-KW"/>
</dbReference>
<dbReference type="GO" id="GO:0005634">
    <property type="term" value="C:nucleus"/>
    <property type="evidence" value="ECO:0007669"/>
    <property type="project" value="TreeGrafter"/>
</dbReference>
<dbReference type="Proteomes" id="UP000053201">
    <property type="component" value="Unassembled WGS sequence"/>
</dbReference>
<dbReference type="eggNOG" id="KOG0919">
    <property type="taxonomic scope" value="Eukaryota"/>
</dbReference>
<keyword evidence="6" id="KW-1185">Reference proteome</keyword>
<dbReference type="RefSeq" id="XP_016610722.1">
    <property type="nucleotide sequence ID" value="XM_016750082.1"/>
</dbReference>
<dbReference type="Gene3D" id="3.90.120.10">
    <property type="entry name" value="DNA Methylase, subunit A, domain 2"/>
    <property type="match status" value="1"/>
</dbReference>
<gene>
    <name evidence="5" type="ORF">SPPG_01767</name>
</gene>
<evidence type="ECO:0000256" key="4">
    <source>
        <dbReference type="PROSITE-ProRule" id="PRU01016"/>
    </source>
</evidence>
<dbReference type="PANTHER" id="PTHR46098:SF1">
    <property type="entry name" value="TRNA (CYTOSINE(38)-C(5))-METHYLTRANSFERASE"/>
    <property type="match status" value="1"/>
</dbReference>
<dbReference type="PRINTS" id="PR00105">
    <property type="entry name" value="C5METTRFRASE"/>
</dbReference>
<name>A0A0L0HNQ4_SPIPD</name>
<dbReference type="SUPFAM" id="SSF53335">
    <property type="entry name" value="S-adenosyl-L-methionine-dependent methyltransferases"/>
    <property type="match status" value="1"/>
</dbReference>
<evidence type="ECO:0008006" key="7">
    <source>
        <dbReference type="Google" id="ProtNLM"/>
    </source>
</evidence>
<organism evidence="5 6">
    <name type="scientific">Spizellomyces punctatus (strain DAOM BR117)</name>
    <dbReference type="NCBI Taxonomy" id="645134"/>
    <lineage>
        <taxon>Eukaryota</taxon>
        <taxon>Fungi</taxon>
        <taxon>Fungi incertae sedis</taxon>
        <taxon>Chytridiomycota</taxon>
        <taxon>Chytridiomycota incertae sedis</taxon>
        <taxon>Chytridiomycetes</taxon>
        <taxon>Spizellomycetales</taxon>
        <taxon>Spizellomycetaceae</taxon>
        <taxon>Spizellomyces</taxon>
    </lineage>
</organism>
<dbReference type="Gene3D" id="3.40.50.150">
    <property type="entry name" value="Vaccinia Virus protein VP39"/>
    <property type="match status" value="1"/>
</dbReference>
<proteinExistence type="inferred from homology"/>
<keyword evidence="3 4" id="KW-0949">S-adenosyl-L-methionine</keyword>
<dbReference type="InterPro" id="IPR050750">
    <property type="entry name" value="C5-MTase"/>
</dbReference>